<gene>
    <name evidence="2" type="ORF">CDEB00056_LOCUS7971</name>
</gene>
<keyword evidence="1" id="KW-0732">Signal</keyword>
<proteinExistence type="predicted"/>
<accession>A0A7S3Q257</accession>
<feature type="signal peptide" evidence="1">
    <location>
        <begin position="1"/>
        <end position="19"/>
    </location>
</feature>
<organism evidence="2">
    <name type="scientific">Chaetoceros debilis</name>
    <dbReference type="NCBI Taxonomy" id="122233"/>
    <lineage>
        <taxon>Eukaryota</taxon>
        <taxon>Sar</taxon>
        <taxon>Stramenopiles</taxon>
        <taxon>Ochrophyta</taxon>
        <taxon>Bacillariophyta</taxon>
        <taxon>Coscinodiscophyceae</taxon>
        <taxon>Chaetocerotophycidae</taxon>
        <taxon>Chaetocerotales</taxon>
        <taxon>Chaetocerotaceae</taxon>
        <taxon>Chaetoceros</taxon>
    </lineage>
</organism>
<protein>
    <submittedName>
        <fullName evidence="2">Uncharacterized protein</fullName>
    </submittedName>
</protein>
<name>A0A7S3Q257_9STRA</name>
<evidence type="ECO:0000313" key="2">
    <source>
        <dbReference type="EMBL" id="CAE0463130.1"/>
    </source>
</evidence>
<dbReference type="AlphaFoldDB" id="A0A7S3Q257"/>
<reference evidence="2" key="1">
    <citation type="submission" date="2021-01" db="EMBL/GenBank/DDBJ databases">
        <authorList>
            <person name="Corre E."/>
            <person name="Pelletier E."/>
            <person name="Niang G."/>
            <person name="Scheremetjew M."/>
            <person name="Finn R."/>
            <person name="Kale V."/>
            <person name="Holt S."/>
            <person name="Cochrane G."/>
            <person name="Meng A."/>
            <person name="Brown T."/>
            <person name="Cohen L."/>
        </authorList>
    </citation>
    <scope>NUCLEOTIDE SEQUENCE</scope>
    <source>
        <strain evidence="2">MM31A-1</strain>
    </source>
</reference>
<evidence type="ECO:0000256" key="1">
    <source>
        <dbReference type="SAM" id="SignalP"/>
    </source>
</evidence>
<feature type="chain" id="PRO_5031069350" evidence="1">
    <location>
        <begin position="20"/>
        <end position="191"/>
    </location>
</feature>
<dbReference type="EMBL" id="HBIO01010291">
    <property type="protein sequence ID" value="CAE0463130.1"/>
    <property type="molecule type" value="Transcribed_RNA"/>
</dbReference>
<sequence length="191" mass="21678">MYLKSSLLCFLALAPNANANWFSSFLRGSNKDSAVSSNEENPVARTTEGRVVEEAAPNEIPPEEIVPTMIHEAVAVMCEHNPVEVFRWTPPLLHHYLDPGSAAQWDNPKWRQHVRLIDCEGMRFGHPIRLEGQAILCLDIPDTVFRFNNDGVLHAYANPTVATKYDPNWRDDVMHLYCSEMDLQFGSDIEQ</sequence>